<reference evidence="4" key="3">
    <citation type="journal article" date="2014" name="Genetics">
        <title>Maintaining two mating types: Structure of the mating type locus and its role in heterokaryosis in Podospora anserina.</title>
        <authorList>
            <person name="Grognet P."/>
            <person name="Bidard F."/>
            <person name="Kuchly C."/>
            <person name="Tong L.C.H."/>
            <person name="Coppin E."/>
            <person name="Benkhali J.A."/>
            <person name="Couloux A."/>
            <person name="Wincker P."/>
            <person name="Debuchy R."/>
            <person name="Silar P."/>
        </authorList>
    </citation>
    <scope>GENOME REANNOTATION</scope>
    <source>
        <strain evidence="4">S / ATCC MYA-4624 / DSM 980 / FGSC 10383</strain>
    </source>
</reference>
<dbReference type="Proteomes" id="UP000001197">
    <property type="component" value="Chromosome 5"/>
</dbReference>
<evidence type="ECO:0000313" key="2">
    <source>
        <dbReference type="EMBL" id="CAP62107.1"/>
    </source>
</evidence>
<dbReference type="HOGENOM" id="CLU_000288_138_0_1"/>
<protein>
    <submittedName>
        <fullName evidence="3">Beta transducin-like protein</fullName>
    </submittedName>
    <submittedName>
        <fullName evidence="2">Podospora anserina S mat+ genomic DNA chromosome 5, supercontig 1</fullName>
    </submittedName>
</protein>
<dbReference type="RefSeq" id="XP_001904329.1">
    <property type="nucleotide sequence ID" value="XM_001904294.1"/>
</dbReference>
<dbReference type="VEuPathDB" id="FungiDB:PODANS_5_190"/>
<dbReference type="AlphaFoldDB" id="B2AF90"/>
<dbReference type="GeneID" id="6188411"/>
<keyword evidence="4" id="KW-1185">Reference proteome</keyword>
<accession>B2AF90</accession>
<evidence type="ECO:0000313" key="3">
    <source>
        <dbReference type="EMBL" id="CDP29183.1"/>
    </source>
</evidence>
<sequence>MRLLHTTTYELEEFIGDTIPPYAILSHTWEGKEKKIANACQVARRRFFKYIWIDTCCIDKSSSAELQEAINSMFQWYAYAEVCFVSLSDLEPLSCPYPEEIDFRNDPARVSQSRWFTRGWTLQELLAPAKVEFYDRTWYFRFTRGSQAADIMSKIKINEHLRMSWAAGRQTTRIEDQAYCLLGE</sequence>
<dbReference type="KEGG" id="pan:PODANSg1347"/>
<dbReference type="PANTHER" id="PTHR10622:SF10">
    <property type="entry name" value="HET DOMAIN-CONTAINING PROTEIN"/>
    <property type="match status" value="1"/>
</dbReference>
<reference evidence="3" key="4">
    <citation type="submission" date="2015-04" db="EMBL/GenBank/DDBJ databases">
        <title>Maintaining two mating types: Structure of the mating type locus and its role in heterokaryosis in Podospora anserina.</title>
        <authorList>
            <person name="Grognet P."/>
            <person name="Bidard F."/>
            <person name="Kuchly C."/>
            <person name="Chan Ho Tong L."/>
            <person name="Coppin E."/>
            <person name="Ait Benkhali J."/>
            <person name="Couloux A."/>
            <person name="Wincker P."/>
            <person name="Debuchy R."/>
            <person name="Silar P."/>
        </authorList>
    </citation>
    <scope>NUCLEOTIDE SEQUENCE</scope>
</reference>
<reference evidence="2 4" key="1">
    <citation type="journal article" date="2008" name="Genome Biol.">
        <title>The genome sequence of the model ascomycete fungus Podospora anserina.</title>
        <authorList>
            <person name="Espagne E."/>
            <person name="Lespinet O."/>
            <person name="Malagnac F."/>
            <person name="Da Silva C."/>
            <person name="Jaillon O."/>
            <person name="Porcel B.M."/>
            <person name="Couloux A."/>
            <person name="Aury J.-M."/>
            <person name="Segurens B."/>
            <person name="Poulain J."/>
            <person name="Anthouard V."/>
            <person name="Grossetete S."/>
            <person name="Khalili H."/>
            <person name="Coppin E."/>
            <person name="Dequard-Chablat M."/>
            <person name="Picard M."/>
            <person name="Contamine V."/>
            <person name="Arnaise S."/>
            <person name="Bourdais A."/>
            <person name="Berteaux-Lecellier V."/>
            <person name="Gautheret D."/>
            <person name="de Vries R.P."/>
            <person name="Battaglia E."/>
            <person name="Coutinho P.M."/>
            <person name="Danchin E.G.J."/>
            <person name="Henrissat B."/>
            <person name="El Khoury R."/>
            <person name="Sainsard-Chanet A."/>
            <person name="Boivin A."/>
            <person name="Pinan-Lucarre B."/>
            <person name="Sellem C.H."/>
            <person name="Debuchy R."/>
            <person name="Wincker P."/>
            <person name="Weissenbach J."/>
            <person name="Silar P."/>
        </authorList>
    </citation>
    <scope>NUCLEOTIDE SEQUENCE [LARGE SCALE GENOMIC DNA]</scope>
    <source>
        <strain evidence="4">S / ATCC MYA-4624 / DSM 980 / FGSC 10383</strain>
        <strain evidence="2">S mat+</strain>
    </source>
</reference>
<dbReference type="OrthoDB" id="4584378at2759"/>
<dbReference type="EMBL" id="CU633457">
    <property type="protein sequence ID" value="CAP62107.1"/>
    <property type="molecule type" value="Genomic_DNA"/>
</dbReference>
<gene>
    <name evidence="2" type="ORF">PODANS_5_190</name>
</gene>
<proteinExistence type="predicted"/>
<evidence type="ECO:0000313" key="4">
    <source>
        <dbReference type="Proteomes" id="UP000001197"/>
    </source>
</evidence>
<feature type="domain" description="Heterokaryon incompatibility" evidence="1">
    <location>
        <begin position="34"/>
        <end position="92"/>
    </location>
</feature>
<organism evidence="2">
    <name type="scientific">Podospora anserina (strain S / ATCC MYA-4624 / DSM 980 / FGSC 10383)</name>
    <name type="common">Pleurage anserina</name>
    <dbReference type="NCBI Taxonomy" id="515849"/>
    <lineage>
        <taxon>Eukaryota</taxon>
        <taxon>Fungi</taxon>
        <taxon>Dikarya</taxon>
        <taxon>Ascomycota</taxon>
        <taxon>Pezizomycotina</taxon>
        <taxon>Sordariomycetes</taxon>
        <taxon>Sordariomycetidae</taxon>
        <taxon>Sordariales</taxon>
        <taxon>Podosporaceae</taxon>
        <taxon>Podospora</taxon>
        <taxon>Podospora anserina</taxon>
    </lineage>
</organism>
<dbReference type="EMBL" id="FO904940">
    <property type="protein sequence ID" value="CDP29183.1"/>
    <property type="molecule type" value="Genomic_DNA"/>
</dbReference>
<dbReference type="InterPro" id="IPR010730">
    <property type="entry name" value="HET"/>
</dbReference>
<dbReference type="STRING" id="515849.B2AF90"/>
<dbReference type="PANTHER" id="PTHR10622">
    <property type="entry name" value="HET DOMAIN-CONTAINING PROTEIN"/>
    <property type="match status" value="1"/>
</dbReference>
<reference evidence="2" key="2">
    <citation type="submission" date="2008-07" db="EMBL/GenBank/DDBJ databases">
        <authorList>
            <person name="Genoscope - CEA"/>
        </authorList>
    </citation>
    <scope>NUCLEOTIDE SEQUENCE</scope>
    <source>
        <strain evidence="2">S mat+</strain>
    </source>
</reference>
<name>B2AF90_PODAN</name>
<evidence type="ECO:0000259" key="1">
    <source>
        <dbReference type="Pfam" id="PF06985"/>
    </source>
</evidence>
<dbReference type="Pfam" id="PF06985">
    <property type="entry name" value="HET"/>
    <property type="match status" value="1"/>
</dbReference>